<gene>
    <name evidence="1" type="ORF">F4821DRAFT_244713</name>
</gene>
<dbReference type="Proteomes" id="UP001497680">
    <property type="component" value="Unassembled WGS sequence"/>
</dbReference>
<evidence type="ECO:0000313" key="2">
    <source>
        <dbReference type="Proteomes" id="UP001497680"/>
    </source>
</evidence>
<reference evidence="1 2" key="1">
    <citation type="journal article" date="2022" name="New Phytol.">
        <title>Ecological generalism drives hyperdiversity of secondary metabolite gene clusters in xylarialean endophytes.</title>
        <authorList>
            <person name="Franco M.E.E."/>
            <person name="Wisecaver J.H."/>
            <person name="Arnold A.E."/>
            <person name="Ju Y.M."/>
            <person name="Slot J.C."/>
            <person name="Ahrendt S."/>
            <person name="Moore L.P."/>
            <person name="Eastman K.E."/>
            <person name="Scott K."/>
            <person name="Konkel Z."/>
            <person name="Mondo S.J."/>
            <person name="Kuo A."/>
            <person name="Hayes R.D."/>
            <person name="Haridas S."/>
            <person name="Andreopoulos B."/>
            <person name="Riley R."/>
            <person name="LaButti K."/>
            <person name="Pangilinan J."/>
            <person name="Lipzen A."/>
            <person name="Amirebrahimi M."/>
            <person name="Yan J."/>
            <person name="Adam C."/>
            <person name="Keymanesh K."/>
            <person name="Ng V."/>
            <person name="Louie K."/>
            <person name="Northen T."/>
            <person name="Drula E."/>
            <person name="Henrissat B."/>
            <person name="Hsieh H.M."/>
            <person name="Youens-Clark K."/>
            <person name="Lutzoni F."/>
            <person name="Miadlikowska J."/>
            <person name="Eastwood D.C."/>
            <person name="Hamelin R.C."/>
            <person name="Grigoriev I.V."/>
            <person name="U'Ren J.M."/>
        </authorList>
    </citation>
    <scope>NUCLEOTIDE SEQUENCE [LARGE SCALE GENOMIC DNA]</scope>
    <source>
        <strain evidence="1 2">ER1909</strain>
    </source>
</reference>
<comment type="caution">
    <text evidence="1">The sequence shown here is derived from an EMBL/GenBank/DDBJ whole genome shotgun (WGS) entry which is preliminary data.</text>
</comment>
<protein>
    <submittedName>
        <fullName evidence="1">Uncharacterized protein</fullName>
    </submittedName>
</protein>
<sequence>MQISSFTIAAGILAVAYATPANMLFARHNECEYSGIKGGVTHTGTCNTAGNNGAGTCTFSGLTGSYGCDYQWKNDASMSPCGNAANSQYACKRNGDPCYAFAYAENSNDAVIHCTNK</sequence>
<proteinExistence type="predicted"/>
<accession>A0ACC0CSW9</accession>
<dbReference type="EMBL" id="MU394351">
    <property type="protein sequence ID" value="KAI6083493.1"/>
    <property type="molecule type" value="Genomic_DNA"/>
</dbReference>
<name>A0ACC0CSW9_9PEZI</name>
<organism evidence="1 2">
    <name type="scientific">Hypoxylon rubiginosum</name>
    <dbReference type="NCBI Taxonomy" id="110542"/>
    <lineage>
        <taxon>Eukaryota</taxon>
        <taxon>Fungi</taxon>
        <taxon>Dikarya</taxon>
        <taxon>Ascomycota</taxon>
        <taxon>Pezizomycotina</taxon>
        <taxon>Sordariomycetes</taxon>
        <taxon>Xylariomycetidae</taxon>
        <taxon>Xylariales</taxon>
        <taxon>Hypoxylaceae</taxon>
        <taxon>Hypoxylon</taxon>
    </lineage>
</organism>
<evidence type="ECO:0000313" key="1">
    <source>
        <dbReference type="EMBL" id="KAI6083493.1"/>
    </source>
</evidence>
<keyword evidence="2" id="KW-1185">Reference proteome</keyword>